<protein>
    <submittedName>
        <fullName evidence="3">Phosphoesterase</fullName>
    </submittedName>
</protein>
<dbReference type="AlphaFoldDB" id="A0A6V8MIF5"/>
<dbReference type="PANTHER" id="PTHR47618">
    <property type="entry name" value="BIFUNCTIONAL OLIGORIBONUCLEASE AND PAP PHOSPHATASE NRNA"/>
    <property type="match status" value="1"/>
</dbReference>
<dbReference type="InterPro" id="IPR051319">
    <property type="entry name" value="Oligoribo/pAp-PDE_c-di-AMP_PDE"/>
</dbReference>
<gene>
    <name evidence="3" type="ORF">GMST_17740</name>
</gene>
<reference evidence="4" key="1">
    <citation type="submission" date="2020-06" db="EMBL/GenBank/DDBJ databases">
        <title>Draft genomic sequence of Geomonas sp. Red330.</title>
        <authorList>
            <person name="Itoh H."/>
            <person name="Zhenxing X."/>
            <person name="Ushijima N."/>
            <person name="Masuda Y."/>
            <person name="Shiratori Y."/>
            <person name="Senoo K."/>
        </authorList>
    </citation>
    <scope>NUCLEOTIDE SEQUENCE [LARGE SCALE GENOMIC DNA]</scope>
    <source>
        <strain evidence="4">Red330</strain>
    </source>
</reference>
<evidence type="ECO:0000313" key="4">
    <source>
        <dbReference type="Proteomes" id="UP000556026"/>
    </source>
</evidence>
<dbReference type="RefSeq" id="WP_281379998.1">
    <property type="nucleotide sequence ID" value="NZ_BLXX01000004.1"/>
</dbReference>
<dbReference type="InterPro" id="IPR003156">
    <property type="entry name" value="DHHA1_dom"/>
</dbReference>
<evidence type="ECO:0000259" key="1">
    <source>
        <dbReference type="Pfam" id="PF01368"/>
    </source>
</evidence>
<dbReference type="InterPro" id="IPR001667">
    <property type="entry name" value="DDH_dom"/>
</dbReference>
<name>A0A6V8MIF5_9BACT</name>
<feature type="domain" description="DDH" evidence="1">
    <location>
        <begin position="23"/>
        <end position="162"/>
    </location>
</feature>
<proteinExistence type="predicted"/>
<evidence type="ECO:0000259" key="2">
    <source>
        <dbReference type="Pfam" id="PF02272"/>
    </source>
</evidence>
<accession>A0A6V8MIF5</accession>
<dbReference type="EMBL" id="BLXX01000004">
    <property type="protein sequence ID" value="GFO59449.1"/>
    <property type="molecule type" value="Genomic_DNA"/>
</dbReference>
<dbReference type="SUPFAM" id="SSF64182">
    <property type="entry name" value="DHH phosphoesterases"/>
    <property type="match status" value="1"/>
</dbReference>
<dbReference type="Pfam" id="PF02272">
    <property type="entry name" value="DHHA1"/>
    <property type="match status" value="1"/>
</dbReference>
<comment type="caution">
    <text evidence="3">The sequence shown here is derived from an EMBL/GenBank/DDBJ whole genome shotgun (WGS) entry which is preliminary data.</text>
</comment>
<feature type="domain" description="DHHA1" evidence="2">
    <location>
        <begin position="239"/>
        <end position="316"/>
    </location>
</feature>
<dbReference type="PANTHER" id="PTHR47618:SF1">
    <property type="entry name" value="BIFUNCTIONAL OLIGORIBONUCLEASE AND PAP PHOSPHATASE NRNA"/>
    <property type="match status" value="1"/>
</dbReference>
<dbReference type="GO" id="GO:0003676">
    <property type="term" value="F:nucleic acid binding"/>
    <property type="evidence" value="ECO:0007669"/>
    <property type="project" value="InterPro"/>
</dbReference>
<dbReference type="Gene3D" id="3.10.310.30">
    <property type="match status" value="1"/>
</dbReference>
<keyword evidence="4" id="KW-1185">Reference proteome</keyword>
<evidence type="ECO:0000313" key="3">
    <source>
        <dbReference type="EMBL" id="GFO59449.1"/>
    </source>
</evidence>
<dbReference type="InterPro" id="IPR038763">
    <property type="entry name" value="DHH_sf"/>
</dbReference>
<dbReference type="Proteomes" id="UP000556026">
    <property type="component" value="Unassembled WGS sequence"/>
</dbReference>
<dbReference type="Gene3D" id="3.90.1640.10">
    <property type="entry name" value="inorganic pyrophosphatase (n-terminal core)"/>
    <property type="match status" value="1"/>
</dbReference>
<sequence length="324" mass="35028">MTTERMQAVIADIAAEIDGHSTFLITSHEGPDPDAVGSTLALANHLVALGKDVTVYLCDSVPENCSFLPMADQVLHELPDRDFEVCFVLDIGEFRRAGKAITGSKRISRFVNVDHHLGCEDFGVHNLIDSTACATAALIYRIIRARGDEISFATALCIYTAILSDTGSFHYSNSNPESFAIAGEMIALGVKPWDVSEALYESDPREKITLLAQALSDLTISPSGEYASLTVTQEMYRQTGGNAELTDGFINFARRIRGVEVALIFRELKEGEFKVGFRSKGKVDVSAISAAFGGGGHRNAAGCVVKGSLAEVKALVFDRLEKSR</sequence>
<dbReference type="Pfam" id="PF01368">
    <property type="entry name" value="DHH"/>
    <property type="match status" value="1"/>
</dbReference>
<organism evidence="3 4">
    <name type="scientific">Geomonas silvestris</name>
    <dbReference type="NCBI Taxonomy" id="2740184"/>
    <lineage>
        <taxon>Bacteria</taxon>
        <taxon>Pseudomonadati</taxon>
        <taxon>Thermodesulfobacteriota</taxon>
        <taxon>Desulfuromonadia</taxon>
        <taxon>Geobacterales</taxon>
        <taxon>Geobacteraceae</taxon>
        <taxon>Geomonas</taxon>
    </lineage>
</organism>